<reference evidence="1 2" key="1">
    <citation type="submission" date="2013-07" db="EMBL/GenBank/DDBJ databases">
        <title>The Genome Sequence of Cryptococcus heveanensis BCC8398.</title>
        <authorList>
            <consortium name="The Broad Institute Genome Sequencing Platform"/>
            <person name="Cuomo C."/>
            <person name="Litvintseva A."/>
            <person name="Chen Y."/>
            <person name="Heitman J."/>
            <person name="Sun S."/>
            <person name="Springer D."/>
            <person name="Dromer F."/>
            <person name="Young S.K."/>
            <person name="Zeng Q."/>
            <person name="Gargeya S."/>
            <person name="Fitzgerald M."/>
            <person name="Abouelleil A."/>
            <person name="Alvarado L."/>
            <person name="Berlin A.M."/>
            <person name="Chapman S.B."/>
            <person name="Dewar J."/>
            <person name="Goldberg J."/>
            <person name="Griggs A."/>
            <person name="Gujja S."/>
            <person name="Hansen M."/>
            <person name="Howarth C."/>
            <person name="Imamovic A."/>
            <person name="Larimer J."/>
            <person name="McCowan C."/>
            <person name="Murphy C."/>
            <person name="Pearson M."/>
            <person name="Priest M."/>
            <person name="Roberts A."/>
            <person name="Saif S."/>
            <person name="Shea T."/>
            <person name="Sykes S."/>
            <person name="Wortman J."/>
            <person name="Nusbaum C."/>
            <person name="Birren B."/>
        </authorList>
    </citation>
    <scope>NUCLEOTIDE SEQUENCE [LARGE SCALE GENOMIC DNA]</scope>
    <source>
        <strain evidence="1 2">BCC8398</strain>
    </source>
</reference>
<evidence type="ECO:0000313" key="1">
    <source>
        <dbReference type="EMBL" id="OCF36342.1"/>
    </source>
</evidence>
<sequence length="125" mass="14375">MDKHAKRHARQVTGVDGRSEMAVLHLGKDHCATSESIRAAEVLNEKDWKPYLARACSEWTPYHGLAKLAKTGFEPNAYCIKLATYEAWKKMMMKEILVYSQLTRLDSNSQREIDFTPLKAEQLYI</sequence>
<gene>
    <name evidence="1" type="ORF">I316_02217</name>
</gene>
<evidence type="ECO:0000313" key="2">
    <source>
        <dbReference type="Proteomes" id="UP000092666"/>
    </source>
</evidence>
<accession>A0A1B9GZA3</accession>
<protein>
    <submittedName>
        <fullName evidence="1">Uncharacterized protein</fullName>
    </submittedName>
</protein>
<dbReference type="EMBL" id="KI669496">
    <property type="protein sequence ID" value="OCF36342.1"/>
    <property type="molecule type" value="Genomic_DNA"/>
</dbReference>
<keyword evidence="2" id="KW-1185">Reference proteome</keyword>
<dbReference type="Proteomes" id="UP000092666">
    <property type="component" value="Unassembled WGS sequence"/>
</dbReference>
<proteinExistence type="predicted"/>
<name>A0A1B9GZA3_9TREE</name>
<reference evidence="2" key="2">
    <citation type="submission" date="2013-12" db="EMBL/GenBank/DDBJ databases">
        <title>Evolution of pathogenesis and genome organization in the Tremellales.</title>
        <authorList>
            <person name="Cuomo C."/>
            <person name="Litvintseva A."/>
            <person name="Heitman J."/>
            <person name="Chen Y."/>
            <person name="Sun S."/>
            <person name="Springer D."/>
            <person name="Dromer F."/>
            <person name="Young S."/>
            <person name="Zeng Q."/>
            <person name="Chapman S."/>
            <person name="Gujja S."/>
            <person name="Saif S."/>
            <person name="Birren B."/>
        </authorList>
    </citation>
    <scope>NUCLEOTIDE SEQUENCE [LARGE SCALE GENOMIC DNA]</scope>
    <source>
        <strain evidence="2">BCC8398</strain>
    </source>
</reference>
<dbReference type="AlphaFoldDB" id="A0A1B9GZA3"/>
<organism evidence="1 2">
    <name type="scientific">Kwoniella heveanensis BCC8398</name>
    <dbReference type="NCBI Taxonomy" id="1296120"/>
    <lineage>
        <taxon>Eukaryota</taxon>
        <taxon>Fungi</taxon>
        <taxon>Dikarya</taxon>
        <taxon>Basidiomycota</taxon>
        <taxon>Agaricomycotina</taxon>
        <taxon>Tremellomycetes</taxon>
        <taxon>Tremellales</taxon>
        <taxon>Cryptococcaceae</taxon>
        <taxon>Kwoniella</taxon>
    </lineage>
</organism>